<protein>
    <submittedName>
        <fullName evidence="1">Uncharacterized protein</fullName>
    </submittedName>
</protein>
<accession>A0A239EFY0</accession>
<dbReference type="AlphaFoldDB" id="A0A239EFY0"/>
<sequence length="123" mass="14285">MPWLEIEDRDELKRNLTFLFFSNNSRDRIKVPIVNRGTEPVTLKSWMAISRNNEELAVVPASCRSRTLKPGESCSFHVKKLRNARLTGGLYMWYFDSDFLGSSLYFSIDRFSNDNVVGSLYNH</sequence>
<proteinExistence type="predicted"/>
<dbReference type="InterPro" id="IPR013783">
    <property type="entry name" value="Ig-like_fold"/>
</dbReference>
<dbReference type="Gene3D" id="2.60.40.10">
    <property type="entry name" value="Immunoglobulins"/>
    <property type="match status" value="1"/>
</dbReference>
<reference evidence="1 2" key="1">
    <citation type="submission" date="2017-06" db="EMBL/GenBank/DDBJ databases">
        <authorList>
            <person name="Kim H.J."/>
            <person name="Triplett B.A."/>
        </authorList>
    </citation>
    <scope>NUCLEOTIDE SEQUENCE [LARGE SCALE GENOMIC DNA]</scope>
    <source>
        <strain evidence="1 2">U15</strain>
    </source>
</reference>
<evidence type="ECO:0000313" key="2">
    <source>
        <dbReference type="Proteomes" id="UP000198284"/>
    </source>
</evidence>
<gene>
    <name evidence="1" type="ORF">SAMN06265795_102658</name>
</gene>
<keyword evidence="2" id="KW-1185">Reference proteome</keyword>
<name>A0A239EFY0_9BURK</name>
<evidence type="ECO:0000313" key="1">
    <source>
        <dbReference type="EMBL" id="SNS42812.1"/>
    </source>
</evidence>
<dbReference type="Proteomes" id="UP000198284">
    <property type="component" value="Unassembled WGS sequence"/>
</dbReference>
<dbReference type="EMBL" id="FZOT01000002">
    <property type="protein sequence ID" value="SNS42812.1"/>
    <property type="molecule type" value="Genomic_DNA"/>
</dbReference>
<organism evidence="1 2">
    <name type="scientific">Noviherbaspirillum humi</name>
    <dbReference type="NCBI Taxonomy" id="1688639"/>
    <lineage>
        <taxon>Bacteria</taxon>
        <taxon>Pseudomonadati</taxon>
        <taxon>Pseudomonadota</taxon>
        <taxon>Betaproteobacteria</taxon>
        <taxon>Burkholderiales</taxon>
        <taxon>Oxalobacteraceae</taxon>
        <taxon>Noviherbaspirillum</taxon>
    </lineage>
</organism>